<feature type="coiled-coil region" evidence="1">
    <location>
        <begin position="569"/>
        <end position="628"/>
    </location>
</feature>
<sequence>MGNCAASRLAGGGGGGDGGDPVAVCRDRKRLIKAAAERRFALAGAHAAYAAALRSVADALDVFVARHTAPAPILITLPTPSNSPPGSPKAAQVQVQELPSPATPPPREEEEAPPSPPATEDSGGGAQTPDMGCPYYYPPTATPPPPPPAASGVGGWDFFNPFYGTEEVAAAISDEEMRAVREREGIPELEEAEEEDEGAKAVEANAPKAEASLGVSTHQEEAKDVCEMEGNNGGLEVAVAPQGRELLAALKDVEELFARAAEAGKEVSGMLEAATRVPELKGPAFTALHCFSSRDFALSLQLGRSVLQMRCRDGQIPFAVSGNRIRFGCKAAVLSGLDTQSFIQESPFVIPSWVIAFYTHQELRTHHSSVRMAIDQIRQTYEKKCVQLRNQDAKAESISDRIQKLRDEELQPQLVELLQGFTKSWKIMVDSHEAQRQIMFEVNSFTCPAYGKFCNDAQRHATLKLEVELRNWRSCFVSYVNAQKAYIEALDGWLSKFILTDTIRYSRGISSIAPDRAGAPILVVICHDWYTTLSKFPNKRVSFTMRNFLRSVRVLWLKQGEEQQQKRKVDSLSKELDKKLTAYKRAENRIIGTKLLEHKPEIDAKQRMEQLSEKKEMLNVLRKRIEMEKVKHQACMRDTHDVTLNGFKIGLASIFESLSEFSKDLVKLYEDLLARVDAKDPEKATAEKRPCVEGPYSNIAVEAT</sequence>
<reference evidence="5 6" key="1">
    <citation type="submission" date="2016-09" db="EMBL/GenBank/DDBJ databases">
        <title>The draft genome of Dichanthelium oligosanthes: A C3 panicoid grass species.</title>
        <authorList>
            <person name="Studer A.J."/>
            <person name="Schnable J.C."/>
            <person name="Brutnell T.P."/>
        </authorList>
    </citation>
    <scope>NUCLEOTIDE SEQUENCE [LARGE SCALE GENOMIC DNA]</scope>
    <source>
        <strain evidence="6">cv. Kellogg 1175</strain>
        <tissue evidence="5">Leaf</tissue>
    </source>
</reference>
<feature type="region of interest" description="Disordered" evidence="2">
    <location>
        <begin position="76"/>
        <end position="149"/>
    </location>
</feature>
<dbReference type="Proteomes" id="UP000095767">
    <property type="component" value="Unassembled WGS sequence"/>
</dbReference>
<accession>A0A1E5WEK2</accession>
<proteinExistence type="predicted"/>
<evidence type="ECO:0000313" key="6">
    <source>
        <dbReference type="Proteomes" id="UP000095767"/>
    </source>
</evidence>
<protein>
    <recommendedName>
        <fullName evidence="7">DUF632 domain-containing protein</fullName>
    </recommendedName>
</protein>
<dbReference type="AlphaFoldDB" id="A0A1E5WEK2"/>
<evidence type="ECO:0008006" key="7">
    <source>
        <dbReference type="Google" id="ProtNLM"/>
    </source>
</evidence>
<feature type="compositionally biased region" description="Pro residues" evidence="2">
    <location>
        <begin position="136"/>
        <end position="149"/>
    </location>
</feature>
<keyword evidence="1" id="KW-0175">Coiled coil</keyword>
<evidence type="ECO:0000256" key="1">
    <source>
        <dbReference type="SAM" id="Coils"/>
    </source>
</evidence>
<dbReference type="InterPro" id="IPR006868">
    <property type="entry name" value="DUF630"/>
</dbReference>
<dbReference type="PANTHER" id="PTHR21450">
    <property type="entry name" value="PROTEIN ALTERED PHOSPHATE STARVATION RESPONSE 1"/>
    <property type="match status" value="1"/>
</dbReference>
<dbReference type="PANTHER" id="PTHR21450:SF17">
    <property type="entry name" value="OS09G0542500 PROTEIN"/>
    <property type="match status" value="1"/>
</dbReference>
<feature type="domain" description="DUF632" evidence="3">
    <location>
        <begin position="395"/>
        <end position="553"/>
    </location>
</feature>
<evidence type="ECO:0000259" key="3">
    <source>
        <dbReference type="Pfam" id="PF04782"/>
    </source>
</evidence>
<gene>
    <name evidence="5" type="ORF">BAE44_0003254</name>
</gene>
<feature type="region of interest" description="Disordered" evidence="2">
    <location>
        <begin position="1"/>
        <end position="20"/>
    </location>
</feature>
<dbReference type="STRING" id="888268.A0A1E5WEK2"/>
<dbReference type="EMBL" id="LWDX02011216">
    <property type="protein sequence ID" value="OEL35728.1"/>
    <property type="molecule type" value="Genomic_DNA"/>
</dbReference>
<dbReference type="InterPro" id="IPR006867">
    <property type="entry name" value="DUF632"/>
</dbReference>
<dbReference type="OrthoDB" id="1893612at2759"/>
<feature type="compositionally biased region" description="Gly residues" evidence="2">
    <location>
        <begin position="10"/>
        <end position="19"/>
    </location>
</feature>
<evidence type="ECO:0000259" key="4">
    <source>
        <dbReference type="Pfam" id="PF04783"/>
    </source>
</evidence>
<evidence type="ECO:0000256" key="2">
    <source>
        <dbReference type="SAM" id="MobiDB-lite"/>
    </source>
</evidence>
<name>A0A1E5WEK2_9POAL</name>
<dbReference type="Pfam" id="PF04783">
    <property type="entry name" value="DUF630"/>
    <property type="match status" value="1"/>
</dbReference>
<dbReference type="Pfam" id="PF04782">
    <property type="entry name" value="DUF632"/>
    <property type="match status" value="1"/>
</dbReference>
<keyword evidence="6" id="KW-1185">Reference proteome</keyword>
<comment type="caution">
    <text evidence="5">The sequence shown here is derived from an EMBL/GenBank/DDBJ whole genome shotgun (WGS) entry which is preliminary data.</text>
</comment>
<organism evidence="5 6">
    <name type="scientific">Dichanthelium oligosanthes</name>
    <dbReference type="NCBI Taxonomy" id="888268"/>
    <lineage>
        <taxon>Eukaryota</taxon>
        <taxon>Viridiplantae</taxon>
        <taxon>Streptophyta</taxon>
        <taxon>Embryophyta</taxon>
        <taxon>Tracheophyta</taxon>
        <taxon>Spermatophyta</taxon>
        <taxon>Magnoliopsida</taxon>
        <taxon>Liliopsida</taxon>
        <taxon>Poales</taxon>
        <taxon>Poaceae</taxon>
        <taxon>PACMAD clade</taxon>
        <taxon>Panicoideae</taxon>
        <taxon>Panicodae</taxon>
        <taxon>Paniceae</taxon>
        <taxon>Dichantheliinae</taxon>
        <taxon>Dichanthelium</taxon>
    </lineage>
</organism>
<feature type="domain" description="DUF630" evidence="4">
    <location>
        <begin position="1"/>
        <end position="67"/>
    </location>
</feature>
<evidence type="ECO:0000313" key="5">
    <source>
        <dbReference type="EMBL" id="OEL35728.1"/>
    </source>
</evidence>